<proteinExistence type="predicted"/>
<reference evidence="2" key="1">
    <citation type="journal article" date="2020" name="Stud. Mycol.">
        <title>101 Dothideomycetes genomes: a test case for predicting lifestyles and emergence of pathogens.</title>
        <authorList>
            <person name="Haridas S."/>
            <person name="Albert R."/>
            <person name="Binder M."/>
            <person name="Bloem J."/>
            <person name="Labutti K."/>
            <person name="Salamov A."/>
            <person name="Andreopoulos B."/>
            <person name="Baker S."/>
            <person name="Barry K."/>
            <person name="Bills G."/>
            <person name="Bluhm B."/>
            <person name="Cannon C."/>
            <person name="Castanera R."/>
            <person name="Culley D."/>
            <person name="Daum C."/>
            <person name="Ezra D."/>
            <person name="Gonzalez J."/>
            <person name="Henrissat B."/>
            <person name="Kuo A."/>
            <person name="Liang C."/>
            <person name="Lipzen A."/>
            <person name="Lutzoni F."/>
            <person name="Magnuson J."/>
            <person name="Mondo S."/>
            <person name="Nolan M."/>
            <person name="Ohm R."/>
            <person name="Pangilinan J."/>
            <person name="Park H.-J."/>
            <person name="Ramirez L."/>
            <person name="Alfaro M."/>
            <person name="Sun H."/>
            <person name="Tritt A."/>
            <person name="Yoshinaga Y."/>
            <person name="Zwiers L.-H."/>
            <person name="Turgeon B."/>
            <person name="Goodwin S."/>
            <person name="Spatafora J."/>
            <person name="Crous P."/>
            <person name="Grigoriev I."/>
        </authorList>
    </citation>
    <scope>NUCLEOTIDE SEQUENCE</scope>
    <source>
        <strain evidence="2">CBS 279.74</strain>
    </source>
</reference>
<feature type="compositionally biased region" description="Polar residues" evidence="1">
    <location>
        <begin position="45"/>
        <end position="60"/>
    </location>
</feature>
<dbReference type="Proteomes" id="UP000799428">
    <property type="component" value="Unassembled WGS sequence"/>
</dbReference>
<name>A0A6G1KPM0_9PLEO</name>
<keyword evidence="3" id="KW-1185">Reference proteome</keyword>
<dbReference type="AlphaFoldDB" id="A0A6G1KPM0"/>
<sequence>MQQDVADAALSHPETRQPVLEREQIPDVAARHCEKQLQRGRRATTRGSNRHAAQTRNSNT</sequence>
<gene>
    <name evidence="2" type="ORF">K504DRAFT_5152</name>
</gene>
<protein>
    <submittedName>
        <fullName evidence="2">Uncharacterized protein</fullName>
    </submittedName>
</protein>
<evidence type="ECO:0000256" key="1">
    <source>
        <dbReference type="SAM" id="MobiDB-lite"/>
    </source>
</evidence>
<accession>A0A6G1KPM0</accession>
<organism evidence="2 3">
    <name type="scientific">Pleomassaria siparia CBS 279.74</name>
    <dbReference type="NCBI Taxonomy" id="1314801"/>
    <lineage>
        <taxon>Eukaryota</taxon>
        <taxon>Fungi</taxon>
        <taxon>Dikarya</taxon>
        <taxon>Ascomycota</taxon>
        <taxon>Pezizomycotina</taxon>
        <taxon>Dothideomycetes</taxon>
        <taxon>Pleosporomycetidae</taxon>
        <taxon>Pleosporales</taxon>
        <taxon>Pleomassariaceae</taxon>
        <taxon>Pleomassaria</taxon>
    </lineage>
</organism>
<feature type="compositionally biased region" description="Basic and acidic residues" evidence="1">
    <location>
        <begin position="13"/>
        <end position="37"/>
    </location>
</feature>
<dbReference type="EMBL" id="MU005764">
    <property type="protein sequence ID" value="KAF2714495.1"/>
    <property type="molecule type" value="Genomic_DNA"/>
</dbReference>
<evidence type="ECO:0000313" key="2">
    <source>
        <dbReference type="EMBL" id="KAF2714495.1"/>
    </source>
</evidence>
<feature type="region of interest" description="Disordered" evidence="1">
    <location>
        <begin position="1"/>
        <end position="60"/>
    </location>
</feature>
<evidence type="ECO:0000313" key="3">
    <source>
        <dbReference type="Proteomes" id="UP000799428"/>
    </source>
</evidence>